<keyword evidence="5" id="KW-0067">ATP-binding</keyword>
<evidence type="ECO:0000256" key="4">
    <source>
        <dbReference type="ARBA" id="ARBA00022741"/>
    </source>
</evidence>
<dbReference type="EMBL" id="WHYR01000014">
    <property type="protein sequence ID" value="MQL51954.1"/>
    <property type="molecule type" value="Genomic_DNA"/>
</dbReference>
<dbReference type="PANTHER" id="PTHR43785:SF14">
    <property type="entry name" value="GLUTAMINE SYNTHETASE"/>
    <property type="match status" value="1"/>
</dbReference>
<dbReference type="InterPro" id="IPR036651">
    <property type="entry name" value="Gln_synt_N_sf"/>
</dbReference>
<evidence type="ECO:0000313" key="11">
    <source>
        <dbReference type="EMBL" id="MQL51954.1"/>
    </source>
</evidence>
<comment type="similarity">
    <text evidence="2 7 8">Belongs to the glutamine synthetase family.</text>
</comment>
<dbReference type="SUPFAM" id="SSF54368">
    <property type="entry name" value="Glutamine synthetase, N-terminal domain"/>
    <property type="match status" value="1"/>
</dbReference>
<evidence type="ECO:0000256" key="6">
    <source>
        <dbReference type="ARBA" id="ARBA00022842"/>
    </source>
</evidence>
<protein>
    <submittedName>
        <fullName evidence="11">Type III glutamate--ammonia ligase</fullName>
        <ecNumber evidence="11">6.3.1.2</ecNumber>
    </submittedName>
</protein>
<proteinExistence type="inferred from homology"/>
<keyword evidence="4" id="KW-0547">Nucleotide-binding</keyword>
<evidence type="ECO:0000256" key="2">
    <source>
        <dbReference type="ARBA" id="ARBA00009897"/>
    </source>
</evidence>
<dbReference type="InterPro" id="IPR008147">
    <property type="entry name" value="Gln_synt_N"/>
</dbReference>
<comment type="caution">
    <text evidence="11">The sequence shown here is derived from an EMBL/GenBank/DDBJ whole genome shotgun (WGS) entry which is preliminary data.</text>
</comment>
<dbReference type="SMR" id="A0A6N7IPL8"/>
<dbReference type="Gene3D" id="3.30.590.10">
    <property type="entry name" value="Glutamine synthetase/guanido kinase, catalytic domain"/>
    <property type="match status" value="1"/>
</dbReference>
<dbReference type="SMART" id="SM01230">
    <property type="entry name" value="Gln-synt_C"/>
    <property type="match status" value="1"/>
</dbReference>
<feature type="domain" description="GS beta-grasp" evidence="9">
    <location>
        <begin position="13"/>
        <end position="102"/>
    </location>
</feature>
<dbReference type="PROSITE" id="PS51987">
    <property type="entry name" value="GS_CATALYTIC"/>
    <property type="match status" value="1"/>
</dbReference>
<dbReference type="GO" id="GO:0005524">
    <property type="term" value="F:ATP binding"/>
    <property type="evidence" value="ECO:0007669"/>
    <property type="project" value="UniProtKB-KW"/>
</dbReference>
<dbReference type="RefSeq" id="WP_152945880.1">
    <property type="nucleotide sequence ID" value="NZ_WHYR01000014.1"/>
</dbReference>
<feature type="domain" description="GS catalytic" evidence="10">
    <location>
        <begin position="102"/>
        <end position="443"/>
    </location>
</feature>
<dbReference type="SUPFAM" id="SSF55931">
    <property type="entry name" value="Glutamine synthetase/guanido kinase"/>
    <property type="match status" value="1"/>
</dbReference>
<dbReference type="OrthoDB" id="9807095at2"/>
<evidence type="ECO:0000256" key="7">
    <source>
        <dbReference type="PROSITE-ProRule" id="PRU01330"/>
    </source>
</evidence>
<evidence type="ECO:0000259" key="9">
    <source>
        <dbReference type="PROSITE" id="PS51986"/>
    </source>
</evidence>
<dbReference type="PANTHER" id="PTHR43785">
    <property type="entry name" value="GAMMA-GLUTAMYLPUTRESCINE SYNTHETASE"/>
    <property type="match status" value="1"/>
</dbReference>
<dbReference type="PROSITE" id="PS51986">
    <property type="entry name" value="GS_BETA_GRASP"/>
    <property type="match status" value="1"/>
</dbReference>
<gene>
    <name evidence="11" type="primary">glnT</name>
    <name evidence="11" type="ORF">GFC01_06670</name>
</gene>
<dbReference type="InterPro" id="IPR017536">
    <property type="entry name" value="Glutamine_synthetase_typeIII"/>
</dbReference>
<dbReference type="InterPro" id="IPR027303">
    <property type="entry name" value="Gln_synth_gly_rich_site"/>
</dbReference>
<dbReference type="Pfam" id="PF00120">
    <property type="entry name" value="Gln-synt_C"/>
    <property type="match status" value="1"/>
</dbReference>
<dbReference type="AlphaFoldDB" id="A0A6N7IPL8"/>
<keyword evidence="6" id="KW-0460">Magnesium</keyword>
<dbReference type="InterPro" id="IPR008146">
    <property type="entry name" value="Gln_synth_cat_dom"/>
</dbReference>
<dbReference type="GO" id="GO:0006542">
    <property type="term" value="P:glutamine biosynthetic process"/>
    <property type="evidence" value="ECO:0007669"/>
    <property type="project" value="InterPro"/>
</dbReference>
<keyword evidence="12" id="KW-1185">Reference proteome</keyword>
<comment type="cofactor">
    <cofactor evidence="1">
        <name>Mg(2+)</name>
        <dbReference type="ChEBI" id="CHEBI:18420"/>
    </cofactor>
</comment>
<dbReference type="Gene3D" id="3.10.20.70">
    <property type="entry name" value="Glutamine synthetase, N-terminal domain"/>
    <property type="match status" value="1"/>
</dbReference>
<evidence type="ECO:0000313" key="12">
    <source>
        <dbReference type="Proteomes" id="UP000441717"/>
    </source>
</evidence>
<name>A0A6N7IPL8_9FIRM</name>
<evidence type="ECO:0000256" key="1">
    <source>
        <dbReference type="ARBA" id="ARBA00001946"/>
    </source>
</evidence>
<dbReference type="GO" id="GO:0004356">
    <property type="term" value="F:glutamine synthetase activity"/>
    <property type="evidence" value="ECO:0007669"/>
    <property type="project" value="UniProtKB-EC"/>
</dbReference>
<evidence type="ECO:0000256" key="5">
    <source>
        <dbReference type="ARBA" id="ARBA00022840"/>
    </source>
</evidence>
<evidence type="ECO:0000256" key="3">
    <source>
        <dbReference type="ARBA" id="ARBA00022598"/>
    </source>
</evidence>
<accession>A0A6N7IPL8</accession>
<dbReference type="EC" id="6.3.1.2" evidence="11"/>
<evidence type="ECO:0000259" key="10">
    <source>
        <dbReference type="PROSITE" id="PS51987"/>
    </source>
</evidence>
<dbReference type="InterPro" id="IPR014746">
    <property type="entry name" value="Gln_synth/guanido_kin_cat_dom"/>
</dbReference>
<dbReference type="PROSITE" id="PS00181">
    <property type="entry name" value="GLNA_ATP"/>
    <property type="match status" value="1"/>
</dbReference>
<organism evidence="11 12">
    <name type="scientific">Desulfofundulus thermobenzoicus</name>
    <dbReference type="NCBI Taxonomy" id="29376"/>
    <lineage>
        <taxon>Bacteria</taxon>
        <taxon>Bacillati</taxon>
        <taxon>Bacillota</taxon>
        <taxon>Clostridia</taxon>
        <taxon>Eubacteriales</taxon>
        <taxon>Peptococcaceae</taxon>
        <taxon>Desulfofundulus</taxon>
    </lineage>
</organism>
<keyword evidence="3 11" id="KW-0436">Ligase</keyword>
<reference evidence="11 12" key="1">
    <citation type="submission" date="2019-10" db="EMBL/GenBank/DDBJ databases">
        <title>Comparative genomics of sulfur disproportionating microorganisms.</title>
        <authorList>
            <person name="Ward L.M."/>
            <person name="Bertran E."/>
            <person name="Johnston D."/>
        </authorList>
    </citation>
    <scope>NUCLEOTIDE SEQUENCE [LARGE SCALE GENOMIC DNA]</scope>
    <source>
        <strain evidence="11 12">DSM 14055</strain>
    </source>
</reference>
<dbReference type="Proteomes" id="UP000441717">
    <property type="component" value="Unassembled WGS sequence"/>
</dbReference>
<dbReference type="NCBIfam" id="TIGR03105">
    <property type="entry name" value="gln_synth_III"/>
    <property type="match status" value="1"/>
</dbReference>
<sequence>MNISAVQELVREKGIRYFMVSFVEMNGISRAKLVPAETLEALASGGVGFAGFAAGDLGQGPHDPDISAIPDFSSLFILPWRRDVAWLSANLYVNGEPWPYCPRTILQRMVKKARDRGYRFVVGMEPEFFLVRRVNGCIEPYDPMDNSDKPCYNSQALARNLDFFTRLVGYMNELNWGVYQCDHEDANCQFEINWQCSEVLDQCDRLTFARFMIRSLAEQEGLTATFMPKPFKNLTGNGCHYHMSLWDAAGSQNLFMEEKDPHGLSRTAYWFIGGILKHARSLAAITSPTVNSYKRLVTSPTTSGATWAPVYITYGGNNRTVMIRIPGPGRIEKRTVDGAANPYLACAAILAAGLDGIAEQVDPGPLFAENTYAFTVEEMKRRNIDLLPANLCEALDELEMDHVLQEALGEDYVRLYLQVKRREWDEYHNTVSEWEVHRYLTAG</sequence>
<evidence type="ECO:0000256" key="8">
    <source>
        <dbReference type="RuleBase" id="RU000384"/>
    </source>
</evidence>